<proteinExistence type="predicted"/>
<feature type="compositionally biased region" description="Polar residues" evidence="1">
    <location>
        <begin position="86"/>
        <end position="98"/>
    </location>
</feature>
<dbReference type="Proteomes" id="UP000559256">
    <property type="component" value="Unassembled WGS sequence"/>
</dbReference>
<feature type="region of interest" description="Disordered" evidence="1">
    <location>
        <begin position="52"/>
        <end position="98"/>
    </location>
</feature>
<protein>
    <submittedName>
        <fullName evidence="2">Uncharacterized protein</fullName>
    </submittedName>
</protein>
<reference evidence="2 3" key="1">
    <citation type="journal article" date="2020" name="ISME J.">
        <title>Uncovering the hidden diversity of litter-decomposition mechanisms in mushroom-forming fungi.</title>
        <authorList>
            <person name="Floudas D."/>
            <person name="Bentzer J."/>
            <person name="Ahren D."/>
            <person name="Johansson T."/>
            <person name="Persson P."/>
            <person name="Tunlid A."/>
        </authorList>
    </citation>
    <scope>NUCLEOTIDE SEQUENCE [LARGE SCALE GENOMIC DNA]</scope>
    <source>
        <strain evidence="2 3">CBS 291.85</strain>
    </source>
</reference>
<sequence>MQKVYITQVRMVSIQTITPTKPPTGSSFSNADGESCQQAKTEPLIIAKAKKEEEEAAKKKANAKAEKAKKKAEEEVRKATEEAAKNTQEGGTNTTTVVNMEDGEGVEMKEQKITIAASASTSAAHKLLTGDDDVKADTRNVSDDMLELDPLQDAVDASEEDSIFLGLKVYTKKEVSVMITGQLRHELEVSAKLALV</sequence>
<keyword evidence="3" id="KW-1185">Reference proteome</keyword>
<accession>A0A8H5G7Y3</accession>
<name>A0A8H5G7Y3_9AGAR</name>
<evidence type="ECO:0000256" key="1">
    <source>
        <dbReference type="SAM" id="MobiDB-lite"/>
    </source>
</evidence>
<evidence type="ECO:0000313" key="2">
    <source>
        <dbReference type="EMBL" id="KAF5360019.1"/>
    </source>
</evidence>
<dbReference type="EMBL" id="JAACJM010000045">
    <property type="protein sequence ID" value="KAF5360019.1"/>
    <property type="molecule type" value="Genomic_DNA"/>
</dbReference>
<feature type="compositionally biased region" description="Basic and acidic residues" evidence="1">
    <location>
        <begin position="52"/>
        <end position="84"/>
    </location>
</feature>
<gene>
    <name evidence="2" type="ORF">D9758_007563</name>
</gene>
<feature type="region of interest" description="Disordered" evidence="1">
    <location>
        <begin position="17"/>
        <end position="38"/>
    </location>
</feature>
<organism evidence="2 3">
    <name type="scientific">Tetrapyrgos nigripes</name>
    <dbReference type="NCBI Taxonomy" id="182062"/>
    <lineage>
        <taxon>Eukaryota</taxon>
        <taxon>Fungi</taxon>
        <taxon>Dikarya</taxon>
        <taxon>Basidiomycota</taxon>
        <taxon>Agaricomycotina</taxon>
        <taxon>Agaricomycetes</taxon>
        <taxon>Agaricomycetidae</taxon>
        <taxon>Agaricales</taxon>
        <taxon>Marasmiineae</taxon>
        <taxon>Marasmiaceae</taxon>
        <taxon>Tetrapyrgos</taxon>
    </lineage>
</organism>
<comment type="caution">
    <text evidence="2">The sequence shown here is derived from an EMBL/GenBank/DDBJ whole genome shotgun (WGS) entry which is preliminary data.</text>
</comment>
<dbReference type="AlphaFoldDB" id="A0A8H5G7Y3"/>
<dbReference type="OrthoDB" id="661148at2759"/>
<evidence type="ECO:0000313" key="3">
    <source>
        <dbReference type="Proteomes" id="UP000559256"/>
    </source>
</evidence>